<evidence type="ECO:0000256" key="11">
    <source>
        <dbReference type="ARBA" id="ARBA00023239"/>
    </source>
</evidence>
<protein>
    <recommendedName>
        <fullName evidence="5">Deoxyribodipyrimidine photo-lyase</fullName>
        <ecNumber evidence="4">4.1.99.3</ecNumber>
    </recommendedName>
    <alternativeName>
        <fullName evidence="12">DNA photolyase</fullName>
    </alternativeName>
</protein>
<accession>A0A517PU83</accession>
<evidence type="ECO:0000256" key="8">
    <source>
        <dbReference type="ARBA" id="ARBA00022827"/>
    </source>
</evidence>
<dbReference type="FunFam" id="1.10.579.10:FF:000002">
    <property type="entry name" value="Deoxyribodipyrimidine photolyase"/>
    <property type="match status" value="1"/>
</dbReference>
<keyword evidence="9" id="KW-0238">DNA-binding</keyword>
<evidence type="ECO:0000256" key="1">
    <source>
        <dbReference type="ARBA" id="ARBA00001932"/>
    </source>
</evidence>
<proteinExistence type="inferred from homology"/>
<evidence type="ECO:0000256" key="13">
    <source>
        <dbReference type="ARBA" id="ARBA00033999"/>
    </source>
</evidence>
<evidence type="ECO:0000256" key="2">
    <source>
        <dbReference type="ARBA" id="ARBA00001974"/>
    </source>
</evidence>
<gene>
    <name evidence="15" type="primary">phr</name>
    <name evidence="15" type="ORF">HG66A1_47500</name>
</gene>
<evidence type="ECO:0000256" key="6">
    <source>
        <dbReference type="ARBA" id="ARBA00022630"/>
    </source>
</evidence>
<dbReference type="PROSITE" id="PS51645">
    <property type="entry name" value="PHR_CRY_ALPHA_BETA"/>
    <property type="match status" value="1"/>
</dbReference>
<sequence length="497" mass="57530">MSVPEIRIRQLNKAPLKGDGDYVLYWMIANRRTRFNFSLERAVEVAKGLDKPLVVLEALRCGYRWASDRMHRFVLQGMADNRANFEETVATYYCYVEPEAGHGSGLLEALADKACAIVTDDFPCFFLPRMLDHVAPRLPVSLEAIDSNGLLPLRAASQVYPTAYAFRRFLHKELPPHLLEMPKTNPLARIKLPELKSLPKEIIDRWPMATDEMLTATPEVLADLPLDHGVGPASFDGGEEEALKALRRFFDTRFERYADERNLPEEEVTSGLSPYLHFGHISVHDVFDSIARREEWSVEKVMDQKPTGKRAGWWQMSETAEGFLDELITWRELGYNMCWQRDDYDQYSSLPDWAQTTLDEHASDPREYTYSLEEFEQAKTHDPLWNAAQTQLVTEGRLHNYMRMLWGKKILHWSDSPQDALEIMIELNNKYAVDGRNPNSYSGIFWCLGRYDRAWGPEREIFGKIRYMTSQNTARKFSVDGYLERYGNQKRQGALFD</sequence>
<evidence type="ECO:0000256" key="12">
    <source>
        <dbReference type="ARBA" id="ARBA00031671"/>
    </source>
</evidence>
<name>A0A517PU83_9PLAN</name>
<dbReference type="PANTHER" id="PTHR10211:SF0">
    <property type="entry name" value="DEOXYRIBODIPYRIMIDINE PHOTO-LYASE"/>
    <property type="match status" value="1"/>
</dbReference>
<dbReference type="RefSeq" id="WP_145189603.1">
    <property type="nucleotide sequence ID" value="NZ_CP036266.1"/>
</dbReference>
<keyword evidence="6" id="KW-0285">Flavoprotein</keyword>
<comment type="cofactor">
    <cofactor evidence="1">
        <name>(6R)-5,10-methylene-5,6,7,8-tetrahydrofolate</name>
        <dbReference type="ChEBI" id="CHEBI:15636"/>
    </cofactor>
</comment>
<comment type="similarity">
    <text evidence="3">Belongs to the DNA photolyase class-2 family.</text>
</comment>
<dbReference type="Gene3D" id="1.25.40.80">
    <property type="match status" value="1"/>
</dbReference>
<evidence type="ECO:0000259" key="14">
    <source>
        <dbReference type="PROSITE" id="PS51645"/>
    </source>
</evidence>
<dbReference type="Gene3D" id="3.40.50.620">
    <property type="entry name" value="HUPs"/>
    <property type="match status" value="1"/>
</dbReference>
<dbReference type="SUPFAM" id="SSF48173">
    <property type="entry name" value="Cryptochrome/photolyase FAD-binding domain"/>
    <property type="match status" value="1"/>
</dbReference>
<dbReference type="AlphaFoldDB" id="A0A517PU83"/>
<dbReference type="SUPFAM" id="SSF52425">
    <property type="entry name" value="Cryptochrome/photolyase, N-terminal domain"/>
    <property type="match status" value="1"/>
</dbReference>
<dbReference type="GO" id="GO:0003677">
    <property type="term" value="F:DNA binding"/>
    <property type="evidence" value="ECO:0007669"/>
    <property type="project" value="UniProtKB-KW"/>
</dbReference>
<keyword evidence="16" id="KW-1185">Reference proteome</keyword>
<evidence type="ECO:0000256" key="5">
    <source>
        <dbReference type="ARBA" id="ARBA00014046"/>
    </source>
</evidence>
<evidence type="ECO:0000313" key="16">
    <source>
        <dbReference type="Proteomes" id="UP000320421"/>
    </source>
</evidence>
<keyword evidence="8" id="KW-0274">FAD</keyword>
<dbReference type="GO" id="GO:0000719">
    <property type="term" value="P:photoreactive repair"/>
    <property type="evidence" value="ECO:0007669"/>
    <property type="project" value="TreeGrafter"/>
</dbReference>
<dbReference type="EC" id="4.1.99.3" evidence="4"/>
<reference evidence="15 16" key="1">
    <citation type="submission" date="2019-02" db="EMBL/GenBank/DDBJ databases">
        <title>Deep-cultivation of Planctomycetes and their phenomic and genomic characterization uncovers novel biology.</title>
        <authorList>
            <person name="Wiegand S."/>
            <person name="Jogler M."/>
            <person name="Boedeker C."/>
            <person name="Pinto D."/>
            <person name="Vollmers J."/>
            <person name="Rivas-Marin E."/>
            <person name="Kohn T."/>
            <person name="Peeters S.H."/>
            <person name="Heuer A."/>
            <person name="Rast P."/>
            <person name="Oberbeckmann S."/>
            <person name="Bunk B."/>
            <person name="Jeske O."/>
            <person name="Meyerdierks A."/>
            <person name="Storesund J.E."/>
            <person name="Kallscheuer N."/>
            <person name="Luecker S."/>
            <person name="Lage O.M."/>
            <person name="Pohl T."/>
            <person name="Merkel B.J."/>
            <person name="Hornburger P."/>
            <person name="Mueller R.-W."/>
            <person name="Bruemmer F."/>
            <person name="Labrenz M."/>
            <person name="Spormann A.M."/>
            <person name="Op den Camp H."/>
            <person name="Overmann J."/>
            <person name="Amann R."/>
            <person name="Jetten M.S.M."/>
            <person name="Mascher T."/>
            <person name="Medema M.H."/>
            <person name="Devos D.P."/>
            <person name="Kaster A.-K."/>
            <person name="Ovreas L."/>
            <person name="Rohde M."/>
            <person name="Galperin M.Y."/>
            <person name="Jogler C."/>
        </authorList>
    </citation>
    <scope>NUCLEOTIDE SEQUENCE [LARGE SCALE GENOMIC DNA]</scope>
    <source>
        <strain evidence="15 16">HG66A1</strain>
    </source>
</reference>
<dbReference type="InterPro" id="IPR052219">
    <property type="entry name" value="Photolyase_Class-2"/>
</dbReference>
<feature type="domain" description="Photolyase/cryptochrome alpha/beta" evidence="14">
    <location>
        <begin position="21"/>
        <end position="153"/>
    </location>
</feature>
<dbReference type="EMBL" id="CP036266">
    <property type="protein sequence ID" value="QDT22939.1"/>
    <property type="molecule type" value="Genomic_DNA"/>
</dbReference>
<organism evidence="15 16">
    <name type="scientific">Gimesia chilikensis</name>
    <dbReference type="NCBI Taxonomy" id="2605989"/>
    <lineage>
        <taxon>Bacteria</taxon>
        <taxon>Pseudomonadati</taxon>
        <taxon>Planctomycetota</taxon>
        <taxon>Planctomycetia</taxon>
        <taxon>Planctomycetales</taxon>
        <taxon>Planctomycetaceae</taxon>
        <taxon>Gimesia</taxon>
    </lineage>
</organism>
<evidence type="ECO:0000256" key="7">
    <source>
        <dbReference type="ARBA" id="ARBA00022763"/>
    </source>
</evidence>
<dbReference type="Proteomes" id="UP000320421">
    <property type="component" value="Chromosome"/>
</dbReference>
<dbReference type="GO" id="GO:0003904">
    <property type="term" value="F:deoxyribodipyrimidine photo-lyase activity"/>
    <property type="evidence" value="ECO:0007669"/>
    <property type="project" value="UniProtKB-EC"/>
</dbReference>
<dbReference type="InterPro" id="IPR036134">
    <property type="entry name" value="Crypto/Photolyase_FAD-like_sf"/>
</dbReference>
<dbReference type="OrthoDB" id="9772484at2"/>
<keyword evidence="11 15" id="KW-0456">Lyase</keyword>
<dbReference type="PANTHER" id="PTHR10211">
    <property type="entry name" value="DEOXYRIBODIPYRIMIDINE PHOTOLYASE"/>
    <property type="match status" value="1"/>
</dbReference>
<evidence type="ECO:0000256" key="10">
    <source>
        <dbReference type="ARBA" id="ARBA00023204"/>
    </source>
</evidence>
<evidence type="ECO:0000313" key="15">
    <source>
        <dbReference type="EMBL" id="QDT22939.1"/>
    </source>
</evidence>
<dbReference type="InterPro" id="IPR006050">
    <property type="entry name" value="DNA_photolyase_N"/>
</dbReference>
<comment type="catalytic activity">
    <reaction evidence="13">
        <text>cyclobutadipyrimidine (in DNA) = 2 pyrimidine residues (in DNA).</text>
        <dbReference type="EC" id="4.1.99.3"/>
    </reaction>
</comment>
<comment type="cofactor">
    <cofactor evidence="2">
        <name>FAD</name>
        <dbReference type="ChEBI" id="CHEBI:57692"/>
    </cofactor>
</comment>
<evidence type="ECO:0000256" key="9">
    <source>
        <dbReference type="ARBA" id="ARBA00023125"/>
    </source>
</evidence>
<evidence type="ECO:0000256" key="4">
    <source>
        <dbReference type="ARBA" id="ARBA00013149"/>
    </source>
</evidence>
<dbReference type="InterPro" id="IPR014729">
    <property type="entry name" value="Rossmann-like_a/b/a_fold"/>
</dbReference>
<keyword evidence="7" id="KW-0227">DNA damage</keyword>
<evidence type="ECO:0000256" key="3">
    <source>
        <dbReference type="ARBA" id="ARBA00006409"/>
    </source>
</evidence>
<dbReference type="InterPro" id="IPR036155">
    <property type="entry name" value="Crypto/Photolyase_N_sf"/>
</dbReference>
<dbReference type="Gene3D" id="1.10.579.10">
    <property type="entry name" value="DNA Cyclobutane Dipyrimidine Photolyase, subunit A, domain 3"/>
    <property type="match status" value="1"/>
</dbReference>
<keyword evidence="10" id="KW-0234">DNA repair</keyword>